<evidence type="ECO:0000259" key="4">
    <source>
        <dbReference type="Pfam" id="PF08501"/>
    </source>
</evidence>
<dbReference type="Proteomes" id="UP000824110">
    <property type="component" value="Unassembled WGS sequence"/>
</dbReference>
<dbReference type="GO" id="GO:0004764">
    <property type="term" value="F:shikimate 3-dehydrogenase (NADP+) activity"/>
    <property type="evidence" value="ECO:0007669"/>
    <property type="project" value="InterPro"/>
</dbReference>
<evidence type="ECO:0000256" key="1">
    <source>
        <dbReference type="ARBA" id="ARBA00004871"/>
    </source>
</evidence>
<dbReference type="Pfam" id="PF08501">
    <property type="entry name" value="Shikimate_dh_N"/>
    <property type="match status" value="1"/>
</dbReference>
<comment type="caution">
    <text evidence="5">The sequence shown here is derived from an EMBL/GenBank/DDBJ whole genome shotgun (WGS) entry which is preliminary data.</text>
</comment>
<gene>
    <name evidence="5" type="ORF">IAB69_04495</name>
</gene>
<dbReference type="EMBL" id="DVNE01000043">
    <property type="protein sequence ID" value="HIU61888.1"/>
    <property type="molecule type" value="Genomic_DNA"/>
</dbReference>
<dbReference type="InterPro" id="IPR036291">
    <property type="entry name" value="NAD(P)-bd_dom_sf"/>
</dbReference>
<evidence type="ECO:0000313" key="5">
    <source>
        <dbReference type="EMBL" id="HIU61888.1"/>
    </source>
</evidence>
<accession>A0A9D1MJW3</accession>
<dbReference type="GO" id="GO:0051287">
    <property type="term" value="F:NAD binding"/>
    <property type="evidence" value="ECO:0007669"/>
    <property type="project" value="InterPro"/>
</dbReference>
<dbReference type="GO" id="GO:0019632">
    <property type="term" value="P:shikimate metabolic process"/>
    <property type="evidence" value="ECO:0007669"/>
    <property type="project" value="TreeGrafter"/>
</dbReference>
<dbReference type="AlphaFoldDB" id="A0A9D1MJW3"/>
<evidence type="ECO:0000256" key="2">
    <source>
        <dbReference type="ARBA" id="ARBA00023141"/>
    </source>
</evidence>
<sequence>MENLKFTVVGKDVSQSSSPAMHTFIAKKFGKNIVYENISVPPEEFKDRAEYFFKNYTAFNVTIPFKLDVIPFLSSLEGDAATFGAVNTVISSTRKGYNTDGLGFMLMLRNNGVEAAGKTVLLLGAGGAGRSAAKKLKDCGAEVFVYDKNPASSAAVAEEFGVTALAETEDKPYDIIINATGIGMHKTVGMSPVGKGLISLCNTAVDLIYVPPKSAFLEIAEACGKKIVNGVSMLFYQAYYAECIYFDRRPQDEEAKELFNEYSKGVRA</sequence>
<comment type="pathway">
    <text evidence="1">Metabolic intermediate biosynthesis; chorismate biosynthesis; chorismate from D-erythrose 4-phosphate and phosphoenolpyruvate: step 4/7.</text>
</comment>
<dbReference type="Pfam" id="PF02826">
    <property type="entry name" value="2-Hacid_dh_C"/>
    <property type="match status" value="1"/>
</dbReference>
<feature type="domain" description="Shikimate dehydrogenase substrate binding N-terminal" evidence="4">
    <location>
        <begin position="8"/>
        <end position="89"/>
    </location>
</feature>
<name>A0A9D1MJW3_9FIRM</name>
<feature type="domain" description="D-isomer specific 2-hydroxyacid dehydrogenase NAD-binding" evidence="3">
    <location>
        <begin position="110"/>
        <end position="162"/>
    </location>
</feature>
<organism evidence="5 6">
    <name type="scientific">Candidatus Coproplasma excrementigallinarum</name>
    <dbReference type="NCBI Taxonomy" id="2840747"/>
    <lineage>
        <taxon>Bacteria</taxon>
        <taxon>Bacillati</taxon>
        <taxon>Bacillota</taxon>
        <taxon>Clostridia</taxon>
        <taxon>Eubacteriales</taxon>
        <taxon>Candidatus Coproplasma</taxon>
    </lineage>
</organism>
<dbReference type="GO" id="GO:0009423">
    <property type="term" value="P:chorismate biosynthetic process"/>
    <property type="evidence" value="ECO:0007669"/>
    <property type="project" value="TreeGrafter"/>
</dbReference>
<protein>
    <submittedName>
        <fullName evidence="5">Shikimate dehydrogenase</fullName>
    </submittedName>
</protein>
<evidence type="ECO:0000259" key="3">
    <source>
        <dbReference type="Pfam" id="PF02826"/>
    </source>
</evidence>
<dbReference type="GO" id="GO:0050661">
    <property type="term" value="F:NADP binding"/>
    <property type="evidence" value="ECO:0007669"/>
    <property type="project" value="TreeGrafter"/>
</dbReference>
<dbReference type="Gene3D" id="3.40.50.720">
    <property type="entry name" value="NAD(P)-binding Rossmann-like Domain"/>
    <property type="match status" value="1"/>
</dbReference>
<dbReference type="InterPro" id="IPR013708">
    <property type="entry name" value="Shikimate_DH-bd_N"/>
</dbReference>
<dbReference type="SUPFAM" id="SSF51735">
    <property type="entry name" value="NAD(P)-binding Rossmann-fold domains"/>
    <property type="match status" value="1"/>
</dbReference>
<evidence type="ECO:0000313" key="6">
    <source>
        <dbReference type="Proteomes" id="UP000824110"/>
    </source>
</evidence>
<reference evidence="5" key="2">
    <citation type="journal article" date="2021" name="PeerJ">
        <title>Extensive microbial diversity within the chicken gut microbiome revealed by metagenomics and culture.</title>
        <authorList>
            <person name="Gilroy R."/>
            <person name="Ravi A."/>
            <person name="Getino M."/>
            <person name="Pursley I."/>
            <person name="Horton D.L."/>
            <person name="Alikhan N.F."/>
            <person name="Baker D."/>
            <person name="Gharbi K."/>
            <person name="Hall N."/>
            <person name="Watson M."/>
            <person name="Adriaenssens E.M."/>
            <person name="Foster-Nyarko E."/>
            <person name="Jarju S."/>
            <person name="Secka A."/>
            <person name="Antonio M."/>
            <person name="Oren A."/>
            <person name="Chaudhuri R.R."/>
            <person name="La Ragione R."/>
            <person name="Hildebrand F."/>
            <person name="Pallen M.J."/>
        </authorList>
    </citation>
    <scope>NUCLEOTIDE SEQUENCE</scope>
    <source>
        <strain evidence="5">CHK195-12923</strain>
    </source>
</reference>
<dbReference type="InterPro" id="IPR046346">
    <property type="entry name" value="Aminoacid_DH-like_N_sf"/>
</dbReference>
<keyword evidence="2" id="KW-0028">Amino-acid biosynthesis</keyword>
<dbReference type="InterPro" id="IPR006140">
    <property type="entry name" value="D-isomer_DH_NAD-bd"/>
</dbReference>
<dbReference type="GO" id="GO:0009073">
    <property type="term" value="P:aromatic amino acid family biosynthetic process"/>
    <property type="evidence" value="ECO:0007669"/>
    <property type="project" value="UniProtKB-KW"/>
</dbReference>
<dbReference type="SUPFAM" id="SSF53223">
    <property type="entry name" value="Aminoacid dehydrogenase-like, N-terminal domain"/>
    <property type="match status" value="1"/>
</dbReference>
<proteinExistence type="predicted"/>
<dbReference type="GO" id="GO:0005829">
    <property type="term" value="C:cytosol"/>
    <property type="evidence" value="ECO:0007669"/>
    <property type="project" value="TreeGrafter"/>
</dbReference>
<dbReference type="PANTHER" id="PTHR21089">
    <property type="entry name" value="SHIKIMATE DEHYDROGENASE"/>
    <property type="match status" value="1"/>
</dbReference>
<reference evidence="5" key="1">
    <citation type="submission" date="2020-10" db="EMBL/GenBank/DDBJ databases">
        <authorList>
            <person name="Gilroy R."/>
        </authorList>
    </citation>
    <scope>NUCLEOTIDE SEQUENCE</scope>
    <source>
        <strain evidence="5">CHK195-12923</strain>
    </source>
</reference>
<dbReference type="Gene3D" id="3.40.50.10860">
    <property type="entry name" value="Leucine Dehydrogenase, chain A, domain 1"/>
    <property type="match status" value="1"/>
</dbReference>
<dbReference type="InterPro" id="IPR022893">
    <property type="entry name" value="Shikimate_DH_fam"/>
</dbReference>
<keyword evidence="2" id="KW-0057">Aromatic amino acid biosynthesis</keyword>
<dbReference type="CDD" id="cd01065">
    <property type="entry name" value="NAD_bind_Shikimate_DH"/>
    <property type="match status" value="1"/>
</dbReference>
<dbReference type="PANTHER" id="PTHR21089:SF1">
    <property type="entry name" value="BIFUNCTIONAL 3-DEHYDROQUINATE DEHYDRATASE_SHIKIMATE DEHYDROGENASE, CHLOROPLASTIC"/>
    <property type="match status" value="1"/>
</dbReference>